<name>A0ABV3GZX5_9ACTN</name>
<evidence type="ECO:0000256" key="2">
    <source>
        <dbReference type="SAM" id="SignalP"/>
    </source>
</evidence>
<keyword evidence="2" id="KW-0732">Signal</keyword>
<feature type="signal peptide" evidence="2">
    <location>
        <begin position="1"/>
        <end position="23"/>
    </location>
</feature>
<sequence>MLAAASVLVGMVAVVVTPQTAVAAVADTSIYPVQSIYPLSTDYRLTVNGRNVPVQKHAGYNGYQGYDVAHHAPCRRSSQTSTSLPPHLHHIEPGQPPVRWDGIRCGPRSEGGKRSAH</sequence>
<dbReference type="EMBL" id="JBFARM010000003">
    <property type="protein sequence ID" value="MEV4285822.1"/>
    <property type="molecule type" value="Genomic_DNA"/>
</dbReference>
<feature type="region of interest" description="Disordered" evidence="1">
    <location>
        <begin position="74"/>
        <end position="117"/>
    </location>
</feature>
<keyword evidence="4" id="KW-1185">Reference proteome</keyword>
<evidence type="ECO:0000313" key="4">
    <source>
        <dbReference type="Proteomes" id="UP001552427"/>
    </source>
</evidence>
<accession>A0ABV3GZX5</accession>
<protein>
    <submittedName>
        <fullName evidence="3">Uncharacterized protein</fullName>
    </submittedName>
</protein>
<comment type="caution">
    <text evidence="3">The sequence shown here is derived from an EMBL/GenBank/DDBJ whole genome shotgun (WGS) entry which is preliminary data.</text>
</comment>
<organism evidence="3 4">
    <name type="scientific">Nonomuraea bangladeshensis</name>
    <dbReference type="NCBI Taxonomy" id="404385"/>
    <lineage>
        <taxon>Bacteria</taxon>
        <taxon>Bacillati</taxon>
        <taxon>Actinomycetota</taxon>
        <taxon>Actinomycetes</taxon>
        <taxon>Streptosporangiales</taxon>
        <taxon>Streptosporangiaceae</taxon>
        <taxon>Nonomuraea</taxon>
    </lineage>
</organism>
<reference evidence="3 4" key="1">
    <citation type="submission" date="2024-06" db="EMBL/GenBank/DDBJ databases">
        <title>The Natural Products Discovery Center: Release of the First 8490 Sequenced Strains for Exploring Actinobacteria Biosynthetic Diversity.</title>
        <authorList>
            <person name="Kalkreuter E."/>
            <person name="Kautsar S.A."/>
            <person name="Yang D."/>
            <person name="Bader C.D."/>
            <person name="Teijaro C.N."/>
            <person name="Fluegel L."/>
            <person name="Davis C.M."/>
            <person name="Simpson J.R."/>
            <person name="Lauterbach L."/>
            <person name="Steele A.D."/>
            <person name="Gui C."/>
            <person name="Meng S."/>
            <person name="Li G."/>
            <person name="Viehrig K."/>
            <person name="Ye F."/>
            <person name="Su P."/>
            <person name="Kiefer A.F."/>
            <person name="Nichols A."/>
            <person name="Cepeda A.J."/>
            <person name="Yan W."/>
            <person name="Fan B."/>
            <person name="Jiang Y."/>
            <person name="Adhikari A."/>
            <person name="Zheng C.-J."/>
            <person name="Schuster L."/>
            <person name="Cowan T.M."/>
            <person name="Smanski M.J."/>
            <person name="Chevrette M.G."/>
            <person name="De Carvalho L.P.S."/>
            <person name="Shen B."/>
        </authorList>
    </citation>
    <scope>NUCLEOTIDE SEQUENCE [LARGE SCALE GENOMIC DNA]</scope>
    <source>
        <strain evidence="3 4">NPDC049574</strain>
    </source>
</reference>
<feature type="chain" id="PRO_5046318523" evidence="2">
    <location>
        <begin position="24"/>
        <end position="117"/>
    </location>
</feature>
<dbReference type="RefSeq" id="WP_364447015.1">
    <property type="nucleotide sequence ID" value="NZ_JBFARM010000003.1"/>
</dbReference>
<gene>
    <name evidence="3" type="ORF">AB0K40_09985</name>
</gene>
<evidence type="ECO:0000313" key="3">
    <source>
        <dbReference type="EMBL" id="MEV4285822.1"/>
    </source>
</evidence>
<evidence type="ECO:0000256" key="1">
    <source>
        <dbReference type="SAM" id="MobiDB-lite"/>
    </source>
</evidence>
<proteinExistence type="predicted"/>
<dbReference type="Proteomes" id="UP001552427">
    <property type="component" value="Unassembled WGS sequence"/>
</dbReference>